<reference evidence="2 3" key="1">
    <citation type="submission" date="2018-12" db="EMBL/GenBank/DDBJ databases">
        <title>The genome of Variovorax gossypii DSM 100435.</title>
        <authorList>
            <person name="Gao J."/>
            <person name="Sun J."/>
        </authorList>
    </citation>
    <scope>NUCLEOTIDE SEQUENCE [LARGE SCALE GENOMIC DNA]</scope>
    <source>
        <strain evidence="2 3">DSM 100435</strain>
    </source>
</reference>
<dbReference type="AlphaFoldDB" id="A0A3S0J8L4"/>
<evidence type="ECO:0000313" key="2">
    <source>
        <dbReference type="EMBL" id="RTQ36840.1"/>
    </source>
</evidence>
<dbReference type="EMBL" id="RXOE01000001">
    <property type="protein sequence ID" value="RTQ36840.1"/>
    <property type="molecule type" value="Genomic_DNA"/>
</dbReference>
<dbReference type="Proteomes" id="UP000267418">
    <property type="component" value="Unassembled WGS sequence"/>
</dbReference>
<dbReference type="OrthoDB" id="8858496at2"/>
<feature type="transmembrane region" description="Helical" evidence="1">
    <location>
        <begin position="100"/>
        <end position="125"/>
    </location>
</feature>
<keyword evidence="1" id="KW-0812">Transmembrane</keyword>
<keyword evidence="3" id="KW-1185">Reference proteome</keyword>
<keyword evidence="1" id="KW-0472">Membrane</keyword>
<gene>
    <name evidence="2" type="ORF">EJP69_03615</name>
</gene>
<accession>A0A3S0J8L4</accession>
<evidence type="ECO:0000256" key="1">
    <source>
        <dbReference type="SAM" id="Phobius"/>
    </source>
</evidence>
<name>A0A3S0J8L4_9BURK</name>
<keyword evidence="1" id="KW-1133">Transmembrane helix</keyword>
<organism evidence="2 3">
    <name type="scientific">Variovorax gossypii</name>
    <dbReference type="NCBI Taxonomy" id="1679495"/>
    <lineage>
        <taxon>Bacteria</taxon>
        <taxon>Pseudomonadati</taxon>
        <taxon>Pseudomonadota</taxon>
        <taxon>Betaproteobacteria</taxon>
        <taxon>Burkholderiales</taxon>
        <taxon>Comamonadaceae</taxon>
        <taxon>Variovorax</taxon>
    </lineage>
</organism>
<comment type="caution">
    <text evidence="2">The sequence shown here is derived from an EMBL/GenBank/DDBJ whole genome shotgun (WGS) entry which is preliminary data.</text>
</comment>
<evidence type="ECO:0000313" key="3">
    <source>
        <dbReference type="Proteomes" id="UP000267418"/>
    </source>
</evidence>
<sequence>MAITMNRPRRVLLALALSFVVAGMLSPIVPSMAGKPYSVIDVVHSLLIGALCYTWCRADGLERGVLPPGRSALLAGLFPPLGVPLYFFRTRPIARAFVATLGAIGFLVVCTVLSGLCAIATAALFGKPLPE</sequence>
<proteinExistence type="predicted"/>
<feature type="transmembrane region" description="Helical" evidence="1">
    <location>
        <begin position="71"/>
        <end position="88"/>
    </location>
</feature>
<protein>
    <submittedName>
        <fullName evidence="2">Rard protein</fullName>
    </submittedName>
</protein>